<keyword evidence="2" id="KW-0732">Signal</keyword>
<feature type="compositionally biased region" description="Low complexity" evidence="1">
    <location>
        <begin position="36"/>
        <end position="46"/>
    </location>
</feature>
<organism evidence="3 4">
    <name type="scientific">Streptomyces lavendulae subsp. lavendulae</name>
    <dbReference type="NCBI Taxonomy" id="58340"/>
    <lineage>
        <taxon>Bacteria</taxon>
        <taxon>Bacillati</taxon>
        <taxon>Actinomycetota</taxon>
        <taxon>Actinomycetes</taxon>
        <taxon>Kitasatosporales</taxon>
        <taxon>Streptomycetaceae</taxon>
        <taxon>Streptomyces</taxon>
    </lineage>
</organism>
<evidence type="ECO:0000256" key="2">
    <source>
        <dbReference type="SAM" id="SignalP"/>
    </source>
</evidence>
<evidence type="ECO:0000313" key="3">
    <source>
        <dbReference type="EMBL" id="ATZ25532.1"/>
    </source>
</evidence>
<gene>
    <name evidence="3" type="ORF">SLAV_18505</name>
</gene>
<proteinExistence type="predicted"/>
<sequence>MRARHVAGAVTVAAMTVLGTSACSAGPQAGPPSSAPPSAGQSASASARDRLRDGLLTQAQLPRGFHLLTAEINSTTTAAPHGPASTVPIASMPCSELGVQSFMTQHAPPLEDVAVGMEQVPEQISEQVPDDAWFGQEALDRYAPGRAAEVMAAIRAAAQRCPSYANALDSGTTTQETVSVTAAGVPADDSLVLRIASALPDDPEPYVSEQAFVREGDVILMVQKLVAKKPRAGVEAVLPAAVAAYRAATAH</sequence>
<accession>A0A2K8PFL3</accession>
<keyword evidence="4" id="KW-1185">Reference proteome</keyword>
<dbReference type="GeneID" id="49384736"/>
<dbReference type="AlphaFoldDB" id="A0A2K8PFL3"/>
<protein>
    <submittedName>
        <fullName evidence="3">Uncharacterized protein</fullName>
    </submittedName>
</protein>
<feature type="region of interest" description="Disordered" evidence="1">
    <location>
        <begin position="24"/>
        <end position="49"/>
    </location>
</feature>
<feature type="chain" id="PRO_5044216276" evidence="2">
    <location>
        <begin position="26"/>
        <end position="251"/>
    </location>
</feature>
<feature type="signal peptide" evidence="2">
    <location>
        <begin position="1"/>
        <end position="25"/>
    </location>
</feature>
<reference evidence="3 4" key="1">
    <citation type="submission" date="2017-11" db="EMBL/GenBank/DDBJ databases">
        <title>Complete genome sequence of Streptomyces lavendulae subsp. lavendulae CCM 3239 (formerly 'Streptomyces aureofaciens CCM 3239'), the producer of the angucycline-type antibiotic auricin.</title>
        <authorList>
            <person name="Busche T."/>
            <person name="Novakova R."/>
            <person name="Al'Dilaimi A."/>
            <person name="Homerova D."/>
            <person name="Feckova L."/>
            <person name="Rezuchova B."/>
            <person name="Mingyar E."/>
            <person name="Csolleiova D."/>
            <person name="Bekeova C."/>
            <person name="Winkler A."/>
            <person name="Sevcikova B."/>
            <person name="Kalinowski J."/>
            <person name="Kormanec J."/>
            <person name="Ruckert C."/>
        </authorList>
    </citation>
    <scope>NUCLEOTIDE SEQUENCE [LARGE SCALE GENOMIC DNA]</scope>
    <source>
        <strain evidence="3 4">CCM 3239</strain>
    </source>
</reference>
<dbReference type="KEGG" id="slx:SLAV_18505"/>
<dbReference type="EMBL" id="CP024985">
    <property type="protein sequence ID" value="ATZ25532.1"/>
    <property type="molecule type" value="Genomic_DNA"/>
</dbReference>
<evidence type="ECO:0000313" key="4">
    <source>
        <dbReference type="Proteomes" id="UP000231791"/>
    </source>
</evidence>
<evidence type="ECO:0000256" key="1">
    <source>
        <dbReference type="SAM" id="MobiDB-lite"/>
    </source>
</evidence>
<dbReference type="OrthoDB" id="3873995at2"/>
<name>A0A2K8PFL3_STRLA</name>
<dbReference type="Proteomes" id="UP000231791">
    <property type="component" value="Chromosome"/>
</dbReference>
<dbReference type="RefSeq" id="WP_158740450.1">
    <property type="nucleotide sequence ID" value="NZ_CP024985.1"/>
</dbReference>
<dbReference type="PROSITE" id="PS51257">
    <property type="entry name" value="PROKAR_LIPOPROTEIN"/>
    <property type="match status" value="1"/>
</dbReference>